<reference evidence="2" key="1">
    <citation type="journal article" date="2016" name="Genome Announc.">
        <title>Draft Genome Sequences of Five Rapidly Growing Mycobacterium Species, M. thermoresistibile, M. fortuitum subsp. acetamidolyticum, M. canariasense, M. brisbanense, and M. novocastrense.</title>
        <authorList>
            <person name="Katahira K."/>
            <person name="Ogura Y."/>
            <person name="Gotoh Y."/>
            <person name="Hayashi T."/>
        </authorList>
    </citation>
    <scope>NUCLEOTIDE SEQUENCE [LARGE SCALE GENOMIC DNA]</scope>
    <source>
        <strain evidence="2">JCM15298</strain>
    </source>
</reference>
<comment type="caution">
    <text evidence="1">The sequence shown here is derived from an EMBL/GenBank/DDBJ whole genome shotgun (WGS) entry which is preliminary data.</text>
</comment>
<dbReference type="AlphaFoldDB" id="A0A100WCT5"/>
<dbReference type="Proteomes" id="UP000069443">
    <property type="component" value="Unassembled WGS sequence"/>
</dbReference>
<evidence type="ECO:0000313" key="2">
    <source>
        <dbReference type="Proteomes" id="UP000069443"/>
    </source>
</evidence>
<evidence type="ECO:0000313" key="1">
    <source>
        <dbReference type="EMBL" id="GAS95656.1"/>
    </source>
</evidence>
<name>A0A100WCT5_MYCCR</name>
<sequence>MHARLEPTGDAEWNWQVVDDKGTVLVRLGGATDAVTGPALASLVADHGYPSGQWIPDGDGFRFAAT</sequence>
<dbReference type="OrthoDB" id="4762710at2"/>
<reference evidence="2" key="2">
    <citation type="submission" date="2016-02" db="EMBL/GenBank/DDBJ databases">
        <title>Draft genome sequence of five rapidly growing Mycobacterium species.</title>
        <authorList>
            <person name="Katahira K."/>
            <person name="Gotou Y."/>
            <person name="Iida K."/>
            <person name="Ogura Y."/>
            <person name="Hayashi T."/>
        </authorList>
    </citation>
    <scope>NUCLEOTIDE SEQUENCE [LARGE SCALE GENOMIC DNA]</scope>
    <source>
        <strain evidence="2">JCM15298</strain>
    </source>
</reference>
<gene>
    <name evidence="1" type="ORF">RMCC_2622</name>
</gene>
<dbReference type="RefSeq" id="WP_036439659.1">
    <property type="nucleotide sequence ID" value="NZ_BCSY01000042.1"/>
</dbReference>
<organism evidence="1 2">
    <name type="scientific">Mycolicibacterium canariasense</name>
    <name type="common">Mycobacterium canariasense</name>
    <dbReference type="NCBI Taxonomy" id="228230"/>
    <lineage>
        <taxon>Bacteria</taxon>
        <taxon>Bacillati</taxon>
        <taxon>Actinomycetota</taxon>
        <taxon>Actinomycetes</taxon>
        <taxon>Mycobacteriales</taxon>
        <taxon>Mycobacteriaceae</taxon>
        <taxon>Mycolicibacterium</taxon>
    </lineage>
</organism>
<accession>A0A100WCT5</accession>
<protein>
    <submittedName>
        <fullName evidence="1">Uncharacterized protein</fullName>
    </submittedName>
</protein>
<keyword evidence="2" id="KW-1185">Reference proteome</keyword>
<proteinExistence type="predicted"/>
<dbReference type="EMBL" id="BCSY01000042">
    <property type="protein sequence ID" value="GAS95656.1"/>
    <property type="molecule type" value="Genomic_DNA"/>
</dbReference>